<evidence type="ECO:0000256" key="1">
    <source>
        <dbReference type="ARBA" id="ARBA00022441"/>
    </source>
</evidence>
<dbReference type="PANTHER" id="PTHR46093">
    <property type="entry name" value="ACYL-COA-BINDING DOMAIN-CONTAINING PROTEIN 5"/>
    <property type="match status" value="1"/>
</dbReference>
<dbReference type="InterPro" id="IPR015915">
    <property type="entry name" value="Kelch-typ_b-propeller"/>
</dbReference>
<proteinExistence type="predicted"/>
<gene>
    <name evidence="5" type="ORF">BCR42DRAFT_419812</name>
</gene>
<keyword evidence="4" id="KW-0812">Transmembrane</keyword>
<protein>
    <recommendedName>
        <fullName evidence="7">Galactose oxidase</fullName>
    </recommendedName>
</protein>
<dbReference type="OrthoDB" id="2260567at2759"/>
<evidence type="ECO:0008006" key="7">
    <source>
        <dbReference type="Google" id="ProtNLM"/>
    </source>
</evidence>
<reference evidence="5 6" key="1">
    <citation type="submission" date="2016-07" db="EMBL/GenBank/DDBJ databases">
        <title>Pervasive Adenine N6-methylation of Active Genes in Fungi.</title>
        <authorList>
            <consortium name="DOE Joint Genome Institute"/>
            <person name="Mondo S.J."/>
            <person name="Dannebaum R.O."/>
            <person name="Kuo R.C."/>
            <person name="Labutti K."/>
            <person name="Haridas S."/>
            <person name="Kuo A."/>
            <person name="Salamov A."/>
            <person name="Ahrendt S.R."/>
            <person name="Lipzen A."/>
            <person name="Sullivan W."/>
            <person name="Andreopoulos W.B."/>
            <person name="Clum A."/>
            <person name="Lindquist E."/>
            <person name="Daum C."/>
            <person name="Ramamoorthy G.K."/>
            <person name="Gryganskyi A."/>
            <person name="Culley D."/>
            <person name="Magnuson J.K."/>
            <person name="James T.Y."/>
            <person name="O'Malley M.A."/>
            <person name="Stajich J.E."/>
            <person name="Spatafora J.W."/>
            <person name="Visel A."/>
            <person name="Grigoriev I.V."/>
        </authorList>
    </citation>
    <scope>NUCLEOTIDE SEQUENCE [LARGE SCALE GENOMIC DNA]</scope>
    <source>
        <strain evidence="5 6">NRRL 1336</strain>
    </source>
</reference>
<sequence length="459" mass="48806">MNASTDHYKADLSSANLTVKKPTLNWTPVQPAADQTPALEPRANFPITVLDDTRYMILGGAPINATLLSPAIIYDSSKNAWTHVTNPPFYMSSGAMVSSDANTVWAYGGTLNNTPAITPPNMLFLDLTRFNGVWTTRANSVSSPGSTRHGHAAVIRDSQIYFIGGYFATSATASSPVPMSEVAFYNTVSDQWGLILCNGTIPRNRTSHTATLINGSSTVLIYGGAGSDRLQDLPLLDYAYLWDLDNHIYVKLDSAPGDPGALMGHTAVQYQDTILISFGFDGGGNFRNTTYALDVTNPKSPTWGSTTSTTPVNHDDDNQTNTGAIAGGVVGGVAGIAIIAGAFIYYRRKKKNQSDQNDFDLYQPPQGFHTDDSPTLFTSSDGNRYSEVASNNGAAAATGAAAGADGADATEKDNNGSPPHALYSTDPVPNYNNIKPDEGHAPASNDFEPMTRVKPSGND</sequence>
<accession>A0A1X2IAC1</accession>
<evidence type="ECO:0000256" key="4">
    <source>
        <dbReference type="SAM" id="Phobius"/>
    </source>
</evidence>
<comment type="caution">
    <text evidence="5">The sequence shown here is derived from an EMBL/GenBank/DDBJ whole genome shotgun (WGS) entry which is preliminary data.</text>
</comment>
<keyword evidence="1" id="KW-0880">Kelch repeat</keyword>
<dbReference type="EMBL" id="MCGE01000018">
    <property type="protein sequence ID" value="ORZ12712.1"/>
    <property type="molecule type" value="Genomic_DNA"/>
</dbReference>
<organism evidence="5 6">
    <name type="scientific">Absidia repens</name>
    <dbReference type="NCBI Taxonomy" id="90262"/>
    <lineage>
        <taxon>Eukaryota</taxon>
        <taxon>Fungi</taxon>
        <taxon>Fungi incertae sedis</taxon>
        <taxon>Mucoromycota</taxon>
        <taxon>Mucoromycotina</taxon>
        <taxon>Mucoromycetes</taxon>
        <taxon>Mucorales</taxon>
        <taxon>Cunninghamellaceae</taxon>
        <taxon>Absidia</taxon>
    </lineage>
</organism>
<dbReference type="Pfam" id="PF24681">
    <property type="entry name" value="Kelch_KLHDC2_KLHL20_DRC7"/>
    <property type="match status" value="1"/>
</dbReference>
<feature type="region of interest" description="Disordered" evidence="3">
    <location>
        <begin position="356"/>
        <end position="384"/>
    </location>
</feature>
<keyword evidence="4" id="KW-1133">Transmembrane helix</keyword>
<dbReference type="STRING" id="90262.A0A1X2IAC1"/>
<feature type="compositionally biased region" description="Polar residues" evidence="3">
    <location>
        <begin position="373"/>
        <end position="384"/>
    </location>
</feature>
<dbReference type="PANTHER" id="PTHR46093:SF18">
    <property type="entry name" value="FIBRONECTIN TYPE-III DOMAIN-CONTAINING PROTEIN"/>
    <property type="match status" value="1"/>
</dbReference>
<evidence type="ECO:0000256" key="3">
    <source>
        <dbReference type="SAM" id="MobiDB-lite"/>
    </source>
</evidence>
<keyword evidence="6" id="KW-1185">Reference proteome</keyword>
<feature type="transmembrane region" description="Helical" evidence="4">
    <location>
        <begin position="324"/>
        <end position="346"/>
    </location>
</feature>
<evidence type="ECO:0000256" key="2">
    <source>
        <dbReference type="ARBA" id="ARBA00022737"/>
    </source>
</evidence>
<dbReference type="Gene3D" id="2.120.10.80">
    <property type="entry name" value="Kelch-type beta propeller"/>
    <property type="match status" value="2"/>
</dbReference>
<feature type="region of interest" description="Disordered" evidence="3">
    <location>
        <begin position="402"/>
        <end position="459"/>
    </location>
</feature>
<dbReference type="InterPro" id="IPR011043">
    <property type="entry name" value="Gal_Oxase/kelch_b-propeller"/>
</dbReference>
<keyword evidence="2" id="KW-0677">Repeat</keyword>
<evidence type="ECO:0000313" key="6">
    <source>
        <dbReference type="Proteomes" id="UP000193560"/>
    </source>
</evidence>
<dbReference type="SUPFAM" id="SSF50965">
    <property type="entry name" value="Galactose oxidase, central domain"/>
    <property type="match status" value="2"/>
</dbReference>
<dbReference type="Proteomes" id="UP000193560">
    <property type="component" value="Unassembled WGS sequence"/>
</dbReference>
<name>A0A1X2IAC1_9FUNG</name>
<dbReference type="AlphaFoldDB" id="A0A1X2IAC1"/>
<evidence type="ECO:0000313" key="5">
    <source>
        <dbReference type="EMBL" id="ORZ12712.1"/>
    </source>
</evidence>
<keyword evidence="4" id="KW-0472">Membrane</keyword>
<dbReference type="NCBIfam" id="TIGR01167">
    <property type="entry name" value="LPXTG_anchor"/>
    <property type="match status" value="1"/>
</dbReference>